<evidence type="ECO:0000313" key="3">
    <source>
        <dbReference type="Proteomes" id="UP000054053"/>
    </source>
</evidence>
<feature type="region of interest" description="Disordered" evidence="1">
    <location>
        <begin position="1"/>
        <end position="24"/>
    </location>
</feature>
<accession>A0A1B5L3T4</accession>
<evidence type="ECO:0000256" key="1">
    <source>
        <dbReference type="SAM" id="MobiDB-lite"/>
    </source>
</evidence>
<reference evidence="3" key="1">
    <citation type="journal article" date="2016" name="Genome Announc.">
        <title>Genome sequence of Ustilaginoidea virens IPU010, a rice pathogenic fungus causing false smut.</title>
        <authorList>
            <person name="Kumagai T."/>
            <person name="Ishii T."/>
            <person name="Terai G."/>
            <person name="Umemura M."/>
            <person name="Machida M."/>
            <person name="Asai K."/>
        </authorList>
    </citation>
    <scope>NUCLEOTIDE SEQUENCE [LARGE SCALE GENOMIC DNA]</scope>
    <source>
        <strain evidence="3">IPU010</strain>
    </source>
</reference>
<name>A0A1B5L3T4_USTVR</name>
<dbReference type="EMBL" id="BBTG02000014">
    <property type="protein sequence ID" value="GAO17160.1"/>
    <property type="molecule type" value="Genomic_DNA"/>
</dbReference>
<dbReference type="AlphaFoldDB" id="A0A1B5L3T4"/>
<dbReference type="Proteomes" id="UP000054053">
    <property type="component" value="Unassembled WGS sequence"/>
</dbReference>
<sequence length="147" mass="16869">MKTAWASAAGDERKRWTHVESRRQESMDGRKRLILGETCHAMQRQHDDEEEEQEAEHGLCLVSLYGSTSCSLVLGREMVPESHNRGRGSEKALCRWHREQMCEKSLRSCLQPDVAETLELEPGTELEAELRAEGRQGGRDTRSVFWQ</sequence>
<feature type="compositionally biased region" description="Basic and acidic residues" evidence="1">
    <location>
        <begin position="10"/>
        <end position="24"/>
    </location>
</feature>
<gene>
    <name evidence="2" type="ORF">UVI_02031010</name>
</gene>
<organism evidence="2 3">
    <name type="scientific">Ustilaginoidea virens</name>
    <name type="common">Rice false smut fungus</name>
    <name type="synonym">Villosiclava virens</name>
    <dbReference type="NCBI Taxonomy" id="1159556"/>
    <lineage>
        <taxon>Eukaryota</taxon>
        <taxon>Fungi</taxon>
        <taxon>Dikarya</taxon>
        <taxon>Ascomycota</taxon>
        <taxon>Pezizomycotina</taxon>
        <taxon>Sordariomycetes</taxon>
        <taxon>Hypocreomycetidae</taxon>
        <taxon>Hypocreales</taxon>
        <taxon>Clavicipitaceae</taxon>
        <taxon>Ustilaginoidea</taxon>
    </lineage>
</organism>
<protein>
    <submittedName>
        <fullName evidence="2">Uncharacterized protein</fullName>
    </submittedName>
</protein>
<comment type="caution">
    <text evidence="2">The sequence shown here is derived from an EMBL/GenBank/DDBJ whole genome shotgun (WGS) entry which is preliminary data.</text>
</comment>
<proteinExistence type="predicted"/>
<evidence type="ECO:0000313" key="2">
    <source>
        <dbReference type="EMBL" id="GAO17160.1"/>
    </source>
</evidence>